<dbReference type="AlphaFoldDB" id="A0A1Q3A0Z0"/>
<protein>
    <submittedName>
        <fullName evidence="2">Uncharacterized protein</fullName>
    </submittedName>
</protein>
<evidence type="ECO:0000313" key="2">
    <source>
        <dbReference type="EMBL" id="GAV49367.1"/>
    </source>
</evidence>
<reference evidence="2 3" key="1">
    <citation type="submission" date="2016-08" db="EMBL/GenBank/DDBJ databases">
        <title>Draft genome sequence of allopolyploid Zygosaccharomyces rouxii.</title>
        <authorList>
            <person name="Watanabe J."/>
            <person name="Uehara K."/>
            <person name="Mogi Y."/>
            <person name="Tsukioka Y."/>
        </authorList>
    </citation>
    <scope>NUCLEOTIDE SEQUENCE [LARGE SCALE GENOMIC DNA]</scope>
    <source>
        <strain evidence="2 3">NBRC 110957</strain>
    </source>
</reference>
<evidence type="ECO:0000313" key="3">
    <source>
        <dbReference type="Proteomes" id="UP000187013"/>
    </source>
</evidence>
<name>A0A1Q3A0Z0_ZYGRO</name>
<keyword evidence="1" id="KW-0472">Membrane</keyword>
<sequence>MTIYYAVLACIHLWRSNKPKYLENIYSVIIFVLICHSFVSVYKERGMVKSNTLGVLDRIKFLATIMQLVPGNDLGKWDNIARHMNYHSHVKGV</sequence>
<proteinExistence type="predicted"/>
<accession>A0A1Q3A0Z0</accession>
<feature type="transmembrane region" description="Helical" evidence="1">
    <location>
        <begin position="24"/>
        <end position="42"/>
    </location>
</feature>
<comment type="caution">
    <text evidence="2">The sequence shown here is derived from an EMBL/GenBank/DDBJ whole genome shotgun (WGS) entry which is preliminary data.</text>
</comment>
<evidence type="ECO:0000256" key="1">
    <source>
        <dbReference type="SAM" id="Phobius"/>
    </source>
</evidence>
<organism evidence="2 3">
    <name type="scientific">Zygosaccharomyces rouxii</name>
    <dbReference type="NCBI Taxonomy" id="4956"/>
    <lineage>
        <taxon>Eukaryota</taxon>
        <taxon>Fungi</taxon>
        <taxon>Dikarya</taxon>
        <taxon>Ascomycota</taxon>
        <taxon>Saccharomycotina</taxon>
        <taxon>Saccharomycetes</taxon>
        <taxon>Saccharomycetales</taxon>
        <taxon>Saccharomycetaceae</taxon>
        <taxon>Zygosaccharomyces</taxon>
    </lineage>
</organism>
<keyword evidence="1" id="KW-0812">Transmembrane</keyword>
<dbReference type="EMBL" id="BDGX01000016">
    <property type="protein sequence ID" value="GAV49367.1"/>
    <property type="molecule type" value="Genomic_DNA"/>
</dbReference>
<keyword evidence="1" id="KW-1133">Transmembrane helix</keyword>
<dbReference type="Proteomes" id="UP000187013">
    <property type="component" value="Unassembled WGS sequence"/>
</dbReference>
<gene>
    <name evidence="2" type="ORF">ZYGR_0P00100</name>
</gene>